<dbReference type="RefSeq" id="WP_273739090.1">
    <property type="nucleotide sequence ID" value="NZ_JAQIVI010000214.1"/>
</dbReference>
<dbReference type="Gene3D" id="3.40.190.10">
    <property type="entry name" value="Periplasmic binding protein-like II"/>
    <property type="match status" value="1"/>
</dbReference>
<organism evidence="1 2">
    <name type="scientific">Natrinema soli</name>
    <dbReference type="NCBI Taxonomy" id="1930624"/>
    <lineage>
        <taxon>Archaea</taxon>
        <taxon>Methanobacteriati</taxon>
        <taxon>Methanobacteriota</taxon>
        <taxon>Stenosarchaea group</taxon>
        <taxon>Halobacteria</taxon>
        <taxon>Halobacteriales</taxon>
        <taxon>Natrialbaceae</taxon>
        <taxon>Natrinema</taxon>
    </lineage>
</organism>
<proteinExistence type="predicted"/>
<evidence type="ECO:0000313" key="1">
    <source>
        <dbReference type="EMBL" id="MFC6766099.1"/>
    </source>
</evidence>
<gene>
    <name evidence="1" type="ORF">ACFQE6_14185</name>
</gene>
<dbReference type="PROSITE" id="PS51318">
    <property type="entry name" value="TAT"/>
    <property type="match status" value="1"/>
</dbReference>
<dbReference type="PANTHER" id="PTHR42928:SF5">
    <property type="entry name" value="BLR1237 PROTEIN"/>
    <property type="match status" value="1"/>
</dbReference>
<accession>A0ABD5SMI2</accession>
<dbReference type="PANTHER" id="PTHR42928">
    <property type="entry name" value="TRICARBOXYLATE-BINDING PROTEIN"/>
    <property type="match status" value="1"/>
</dbReference>
<dbReference type="Gene3D" id="3.40.190.150">
    <property type="entry name" value="Bordetella uptake gene, domain 1"/>
    <property type="match status" value="1"/>
</dbReference>
<dbReference type="InterPro" id="IPR006311">
    <property type="entry name" value="TAT_signal"/>
</dbReference>
<evidence type="ECO:0000313" key="2">
    <source>
        <dbReference type="Proteomes" id="UP001596383"/>
    </source>
</evidence>
<keyword evidence="2" id="KW-1185">Reference proteome</keyword>
<dbReference type="InterPro" id="IPR042100">
    <property type="entry name" value="Bug_dom1"/>
</dbReference>
<dbReference type="Pfam" id="PF03401">
    <property type="entry name" value="TctC"/>
    <property type="match status" value="1"/>
</dbReference>
<protein>
    <submittedName>
        <fullName evidence="1">Bug family tripartite tricarboxylate transporter substrate binding protein</fullName>
    </submittedName>
</protein>
<dbReference type="InterPro" id="IPR005064">
    <property type="entry name" value="BUG"/>
</dbReference>
<comment type="caution">
    <text evidence="1">The sequence shown here is derived from an EMBL/GenBank/DDBJ whole genome shotgun (WGS) entry which is preliminary data.</text>
</comment>
<dbReference type="AlphaFoldDB" id="A0ABD5SMI2"/>
<dbReference type="Proteomes" id="UP001596383">
    <property type="component" value="Unassembled WGS sequence"/>
</dbReference>
<reference evidence="1 2" key="1">
    <citation type="journal article" date="2019" name="Int. J. Syst. Evol. Microbiol.">
        <title>The Global Catalogue of Microorganisms (GCM) 10K type strain sequencing project: providing services to taxonomists for standard genome sequencing and annotation.</title>
        <authorList>
            <consortium name="The Broad Institute Genomics Platform"/>
            <consortium name="The Broad Institute Genome Sequencing Center for Infectious Disease"/>
            <person name="Wu L."/>
            <person name="Ma J."/>
        </authorList>
    </citation>
    <scope>NUCLEOTIDE SEQUENCE [LARGE SCALE GENOMIC DNA]</scope>
    <source>
        <strain evidence="1 2">LMG 29247</strain>
    </source>
</reference>
<dbReference type="EMBL" id="JBHSWV010000214">
    <property type="protein sequence ID" value="MFC6766099.1"/>
    <property type="molecule type" value="Genomic_DNA"/>
</dbReference>
<sequence>MAIPKSTRRRVLQAAGGVSIAALAGCAGTGSDNRNMEAIVPYGPGGGYDTYTRLVVPYLEDELDATINVKNVEGGEARLGTREVYDAEPNGDTIGIMNVEQFSRQQVMEDPAFDLTEMTWFATVAENITGITLAPDNDIDSFDDYVQGVRNGELKFGAQSLFAGAALGPILLGAISGLYEPQQVVDNIVIYDGRGDMIPALDRGDIDVMAGTYSSILPFHESGDAEMFLVLTDDEEPPEATPDAETLATAGVDNATEVNDINAPIRAFAGPPEMPDDETQELRDGFEAAINNEEFQAEAEESDRPVTYKDGETTAEVVENTVTNWENNLDLLNQLQESE</sequence>
<dbReference type="PROSITE" id="PS51257">
    <property type="entry name" value="PROKAR_LIPOPROTEIN"/>
    <property type="match status" value="1"/>
</dbReference>
<name>A0ABD5SMI2_9EURY</name>